<evidence type="ECO:0000313" key="1">
    <source>
        <dbReference type="EMBL" id="KFZ32232.1"/>
    </source>
</evidence>
<organism evidence="1">
    <name type="scientific">Anoxybacillus flavithermus</name>
    <dbReference type="NCBI Taxonomy" id="33934"/>
    <lineage>
        <taxon>Bacteria</taxon>
        <taxon>Bacillati</taxon>
        <taxon>Bacillota</taxon>
        <taxon>Bacilli</taxon>
        <taxon>Bacillales</taxon>
        <taxon>Anoxybacillaceae</taxon>
        <taxon>Anoxybacillus</taxon>
    </lineage>
</organism>
<reference evidence="1" key="1">
    <citation type="submission" date="2014-08" db="EMBL/GenBank/DDBJ databases">
        <title>Fullgenome sequencing of Anoxybacillus sp.25 isolate from Garga hot-spring Russia.</title>
        <authorList>
            <person name="Rozanov A.S."/>
            <person name="Kotenko A.V."/>
            <person name="Malup T.K."/>
            <person name="Peltek S.E."/>
        </authorList>
    </citation>
    <scope>NUCLEOTIDE SEQUENCE [LARGE SCALE GENOMIC DNA]</scope>
    <source>
        <strain evidence="1">25</strain>
    </source>
</reference>
<dbReference type="AlphaFoldDB" id="A0A094IYN6"/>
<proteinExistence type="predicted"/>
<name>A0A094IYN6_9BACL</name>
<accession>A0A094IYN6</accession>
<dbReference type="EMBL" id="JPZO01000117">
    <property type="protein sequence ID" value="KFZ32232.1"/>
    <property type="molecule type" value="Genomic_DNA"/>
</dbReference>
<protein>
    <submittedName>
        <fullName evidence="1">Uncharacterized protein</fullName>
    </submittedName>
</protein>
<sequence length="75" mass="9078">MKLLKYPLDELDLEFILEIQNRLKQHFGDRASIILLNSGLLERMIEDPNYVYHYDEAYWVERIKNNYESKQNTVS</sequence>
<comment type="caution">
    <text evidence="1">The sequence shown here is derived from an EMBL/GenBank/DDBJ whole genome shotgun (WGS) entry which is preliminary data.</text>
</comment>
<gene>
    <name evidence="1" type="ORF">JS44_14340</name>
</gene>